<reference evidence="2 3" key="1">
    <citation type="submission" date="2018-06" db="EMBL/GenBank/DDBJ databases">
        <title>Comparative genomics reveals the genomic features of Rhizophagus irregularis, R. cerebriforme, R. diaphanum and Gigaspora rosea, and their symbiotic lifestyle signature.</title>
        <authorList>
            <person name="Morin E."/>
            <person name="San Clemente H."/>
            <person name="Chen E.C.H."/>
            <person name="De La Providencia I."/>
            <person name="Hainaut M."/>
            <person name="Kuo A."/>
            <person name="Kohler A."/>
            <person name="Murat C."/>
            <person name="Tang N."/>
            <person name="Roy S."/>
            <person name="Loubradou J."/>
            <person name="Henrissat B."/>
            <person name="Grigoriev I.V."/>
            <person name="Corradi N."/>
            <person name="Roux C."/>
            <person name="Martin F.M."/>
        </authorList>
    </citation>
    <scope>NUCLEOTIDE SEQUENCE [LARGE SCALE GENOMIC DNA]</scope>
    <source>
        <strain evidence="2 3">DAOM 194757</strain>
    </source>
</reference>
<name>A0A397VK45_9GLOM</name>
<dbReference type="AlphaFoldDB" id="A0A397VK45"/>
<dbReference type="Pfam" id="PF07707">
    <property type="entry name" value="BACK"/>
    <property type="match status" value="1"/>
</dbReference>
<accession>A0A397VK45</accession>
<evidence type="ECO:0000259" key="1">
    <source>
        <dbReference type="PROSITE" id="PS51886"/>
    </source>
</evidence>
<protein>
    <recommendedName>
        <fullName evidence="1">TLDc domain-containing protein</fullName>
    </recommendedName>
</protein>
<dbReference type="OrthoDB" id="5430411at2759"/>
<gene>
    <name evidence="2" type="ORF">C2G38_1106650</name>
</gene>
<keyword evidence="3" id="KW-1185">Reference proteome</keyword>
<evidence type="ECO:0000313" key="3">
    <source>
        <dbReference type="Proteomes" id="UP000266673"/>
    </source>
</evidence>
<proteinExistence type="predicted"/>
<dbReference type="EMBL" id="QKWP01000364">
    <property type="protein sequence ID" value="RIB21379.1"/>
    <property type="molecule type" value="Genomic_DNA"/>
</dbReference>
<dbReference type="PROSITE" id="PS51886">
    <property type="entry name" value="TLDC"/>
    <property type="match status" value="1"/>
</dbReference>
<dbReference type="Proteomes" id="UP000266673">
    <property type="component" value="Unassembled WGS sequence"/>
</dbReference>
<comment type="caution">
    <text evidence="2">The sequence shown here is derived from an EMBL/GenBank/DDBJ whole genome shotgun (WGS) entry which is preliminary data.</text>
</comment>
<dbReference type="Gene3D" id="1.25.40.420">
    <property type="match status" value="1"/>
</dbReference>
<evidence type="ECO:0000313" key="2">
    <source>
        <dbReference type="EMBL" id="RIB21379.1"/>
    </source>
</evidence>
<dbReference type="InterPro" id="IPR011705">
    <property type="entry name" value="BACK"/>
</dbReference>
<dbReference type="Pfam" id="PF07534">
    <property type="entry name" value="TLD"/>
    <property type="match status" value="1"/>
</dbReference>
<sequence length="384" mass="45047">MLIACELILEELAKYLETYLIETKVHWLLLHFTHIYQKSFKSDTLQELQKWCNDIIVKYPNKVFDSEDFVSLTESALVSLIKRDNLQLEEIKIWNYVIKWGIAQNPDLSSDSKWTFENYQALKTILQNCLPFIRYFQISADDIYNHIYPYKQILEKTLWKDIKKRLASPNLDISSKILPPRIILTQNLPKRTANTISSSIISEEHATVIALWIDKRTDTYSVANNPYEFKLLIRGSRDGFTKDSFWNLCNKQKNIVVVMKVKGTDEILGGYNPVGWERIDDGAIYRDCNDSFIFSLKNGNNQTVLRRVKKPECSTLVFANEGPAFSYGLYMKNNFNQDNGCYCYFNTNYLTYEPIRITSSYINCYSFFSLVEYEVFQIHKKDLY</sequence>
<dbReference type="InterPro" id="IPR006571">
    <property type="entry name" value="TLDc_dom"/>
</dbReference>
<organism evidence="2 3">
    <name type="scientific">Gigaspora rosea</name>
    <dbReference type="NCBI Taxonomy" id="44941"/>
    <lineage>
        <taxon>Eukaryota</taxon>
        <taxon>Fungi</taxon>
        <taxon>Fungi incertae sedis</taxon>
        <taxon>Mucoromycota</taxon>
        <taxon>Glomeromycotina</taxon>
        <taxon>Glomeromycetes</taxon>
        <taxon>Diversisporales</taxon>
        <taxon>Gigasporaceae</taxon>
        <taxon>Gigaspora</taxon>
    </lineage>
</organism>
<feature type="domain" description="TLDc" evidence="1">
    <location>
        <begin position="199"/>
        <end position="379"/>
    </location>
</feature>